<comment type="caution">
    <text evidence="2">The sequence shown here is derived from an EMBL/GenBank/DDBJ whole genome shotgun (WGS) entry which is preliminary data.</text>
</comment>
<name>A0ABS8TMD6_DATST</name>
<organism evidence="2 3">
    <name type="scientific">Datura stramonium</name>
    <name type="common">Jimsonweed</name>
    <name type="synonym">Common thornapple</name>
    <dbReference type="NCBI Taxonomy" id="4076"/>
    <lineage>
        <taxon>Eukaryota</taxon>
        <taxon>Viridiplantae</taxon>
        <taxon>Streptophyta</taxon>
        <taxon>Embryophyta</taxon>
        <taxon>Tracheophyta</taxon>
        <taxon>Spermatophyta</taxon>
        <taxon>Magnoliopsida</taxon>
        <taxon>eudicotyledons</taxon>
        <taxon>Gunneridae</taxon>
        <taxon>Pentapetalae</taxon>
        <taxon>asterids</taxon>
        <taxon>lamiids</taxon>
        <taxon>Solanales</taxon>
        <taxon>Solanaceae</taxon>
        <taxon>Solanoideae</taxon>
        <taxon>Datureae</taxon>
        <taxon>Datura</taxon>
    </lineage>
</organism>
<reference evidence="2 3" key="1">
    <citation type="journal article" date="2021" name="BMC Genomics">
        <title>Datura genome reveals duplications of psychoactive alkaloid biosynthetic genes and high mutation rate following tissue culture.</title>
        <authorList>
            <person name="Rajewski A."/>
            <person name="Carter-House D."/>
            <person name="Stajich J."/>
            <person name="Litt A."/>
        </authorList>
    </citation>
    <scope>NUCLEOTIDE SEQUENCE [LARGE SCALE GENOMIC DNA]</scope>
    <source>
        <strain evidence="2">AR-01</strain>
    </source>
</reference>
<gene>
    <name evidence="2" type="ORF">HAX54_012329</name>
</gene>
<dbReference type="Proteomes" id="UP000823775">
    <property type="component" value="Unassembled WGS sequence"/>
</dbReference>
<evidence type="ECO:0000313" key="2">
    <source>
        <dbReference type="EMBL" id="MCD7471707.1"/>
    </source>
</evidence>
<sequence length="151" mass="17170">MVDRILTLGLGFVFDASSDCNLNMVREFLANRMPKERSNQVKVGGQIIEFAPMALNRLLGTSHIDTQPFVNMVKKPSYRDIRNTLCVPNSVARWTRHQQFRVVLGFEETLDDDVSTEDKMERVDSDLESSDDNEEDSKMGEATLAPIDEEE</sequence>
<accession>A0ABS8TMD6</accession>
<proteinExistence type="predicted"/>
<dbReference type="EMBL" id="JACEIK010001715">
    <property type="protein sequence ID" value="MCD7471707.1"/>
    <property type="molecule type" value="Genomic_DNA"/>
</dbReference>
<protein>
    <submittedName>
        <fullName evidence="2">Uncharacterized protein</fullName>
    </submittedName>
</protein>
<evidence type="ECO:0000256" key="1">
    <source>
        <dbReference type="SAM" id="MobiDB-lite"/>
    </source>
</evidence>
<feature type="region of interest" description="Disordered" evidence="1">
    <location>
        <begin position="114"/>
        <end position="151"/>
    </location>
</feature>
<keyword evidence="3" id="KW-1185">Reference proteome</keyword>
<evidence type="ECO:0000313" key="3">
    <source>
        <dbReference type="Proteomes" id="UP000823775"/>
    </source>
</evidence>
<feature type="compositionally biased region" description="Basic and acidic residues" evidence="1">
    <location>
        <begin position="116"/>
        <end position="125"/>
    </location>
</feature>
<feature type="compositionally biased region" description="Acidic residues" evidence="1">
    <location>
        <begin position="126"/>
        <end position="135"/>
    </location>
</feature>